<feature type="domain" description="Beta-ketoacyl-[acyl-carrier-protein] synthase III C-terminal" evidence="4">
    <location>
        <begin position="244"/>
        <end position="333"/>
    </location>
</feature>
<evidence type="ECO:0000256" key="3">
    <source>
        <dbReference type="SAM" id="MobiDB-lite"/>
    </source>
</evidence>
<dbReference type="STRING" id="448385.sce2600"/>
<dbReference type="EC" id="2.3.1.41" evidence="6"/>
<dbReference type="Pfam" id="PF08541">
    <property type="entry name" value="ACP_syn_III_C"/>
    <property type="match status" value="1"/>
</dbReference>
<feature type="compositionally biased region" description="Basic and acidic residues" evidence="3">
    <location>
        <begin position="45"/>
        <end position="57"/>
    </location>
</feature>
<evidence type="ECO:0000313" key="7">
    <source>
        <dbReference type="Proteomes" id="UP000002139"/>
    </source>
</evidence>
<dbReference type="PANTHER" id="PTHR34069">
    <property type="entry name" value="3-OXOACYL-[ACYL-CARRIER-PROTEIN] SYNTHASE 3"/>
    <property type="match status" value="1"/>
</dbReference>
<dbReference type="CDD" id="cd00830">
    <property type="entry name" value="KAS_III"/>
    <property type="match status" value="1"/>
</dbReference>
<feature type="region of interest" description="Disordered" evidence="3">
    <location>
        <begin position="1"/>
        <end position="57"/>
    </location>
</feature>
<keyword evidence="1 6" id="KW-0808">Transferase</keyword>
<dbReference type="NCBIfam" id="NF006829">
    <property type="entry name" value="PRK09352.1"/>
    <property type="match status" value="1"/>
</dbReference>
<dbReference type="OrthoDB" id="5171393at2"/>
<feature type="compositionally biased region" description="Low complexity" evidence="3">
    <location>
        <begin position="30"/>
        <end position="43"/>
    </location>
</feature>
<evidence type="ECO:0000313" key="6">
    <source>
        <dbReference type="EMBL" id="CAN92759.1"/>
    </source>
</evidence>
<evidence type="ECO:0000256" key="2">
    <source>
        <dbReference type="ARBA" id="ARBA00023315"/>
    </source>
</evidence>
<evidence type="ECO:0000259" key="4">
    <source>
        <dbReference type="Pfam" id="PF08541"/>
    </source>
</evidence>
<dbReference type="HOGENOM" id="CLU_039592_3_1_7"/>
<dbReference type="GO" id="GO:0006633">
    <property type="term" value="P:fatty acid biosynthetic process"/>
    <property type="evidence" value="ECO:0007669"/>
    <property type="project" value="InterPro"/>
</dbReference>
<name>A9G6Z7_SORC5</name>
<dbReference type="EMBL" id="AM746676">
    <property type="protein sequence ID" value="CAN92759.1"/>
    <property type="molecule type" value="Genomic_DNA"/>
</dbReference>
<protein>
    <submittedName>
        <fullName evidence="6">3-oxoacyl-(Acyl-carrier-protein) synthase III</fullName>
        <ecNumber evidence="6">2.3.1.41</ecNumber>
    </submittedName>
</protein>
<dbReference type="AlphaFoldDB" id="A9G6Z7"/>
<dbReference type="SUPFAM" id="SSF53901">
    <property type="entry name" value="Thiolase-like"/>
    <property type="match status" value="1"/>
</dbReference>
<organism evidence="6 7">
    <name type="scientific">Sorangium cellulosum (strain So ce56)</name>
    <name type="common">Polyangium cellulosum (strain So ce56)</name>
    <dbReference type="NCBI Taxonomy" id="448385"/>
    <lineage>
        <taxon>Bacteria</taxon>
        <taxon>Pseudomonadati</taxon>
        <taxon>Myxococcota</taxon>
        <taxon>Polyangia</taxon>
        <taxon>Polyangiales</taxon>
        <taxon>Polyangiaceae</taxon>
        <taxon>Sorangium</taxon>
    </lineage>
</organism>
<keyword evidence="2 6" id="KW-0012">Acyltransferase</keyword>
<keyword evidence="7" id="KW-1185">Reference proteome</keyword>
<dbReference type="GO" id="GO:0044550">
    <property type="term" value="P:secondary metabolite biosynthetic process"/>
    <property type="evidence" value="ECO:0007669"/>
    <property type="project" value="TreeGrafter"/>
</dbReference>
<reference evidence="6 7" key="1">
    <citation type="journal article" date="2007" name="Nat. Biotechnol.">
        <title>Complete genome sequence of the myxobacterium Sorangium cellulosum.</title>
        <authorList>
            <person name="Schneiker S."/>
            <person name="Perlova O."/>
            <person name="Kaiser O."/>
            <person name="Gerth K."/>
            <person name="Alici A."/>
            <person name="Altmeyer M.O."/>
            <person name="Bartels D."/>
            <person name="Bekel T."/>
            <person name="Beyer S."/>
            <person name="Bode E."/>
            <person name="Bode H.B."/>
            <person name="Bolten C.J."/>
            <person name="Choudhuri J.V."/>
            <person name="Doss S."/>
            <person name="Elnakady Y.A."/>
            <person name="Frank B."/>
            <person name="Gaigalat L."/>
            <person name="Goesmann A."/>
            <person name="Groeger C."/>
            <person name="Gross F."/>
            <person name="Jelsbak L."/>
            <person name="Jelsbak L."/>
            <person name="Kalinowski J."/>
            <person name="Kegler C."/>
            <person name="Knauber T."/>
            <person name="Konietzny S."/>
            <person name="Kopp M."/>
            <person name="Krause L."/>
            <person name="Krug D."/>
            <person name="Linke B."/>
            <person name="Mahmud T."/>
            <person name="Martinez-Arias R."/>
            <person name="McHardy A.C."/>
            <person name="Merai M."/>
            <person name="Meyer F."/>
            <person name="Mormann S."/>
            <person name="Munoz-Dorado J."/>
            <person name="Perez J."/>
            <person name="Pradella S."/>
            <person name="Rachid S."/>
            <person name="Raddatz G."/>
            <person name="Rosenau F."/>
            <person name="Rueckert C."/>
            <person name="Sasse F."/>
            <person name="Scharfe M."/>
            <person name="Schuster S.C."/>
            <person name="Suen G."/>
            <person name="Treuner-Lange A."/>
            <person name="Velicer G.J."/>
            <person name="Vorholter F.-J."/>
            <person name="Weissman K.J."/>
            <person name="Welch R.D."/>
            <person name="Wenzel S.C."/>
            <person name="Whitworth D.E."/>
            <person name="Wilhelm S."/>
            <person name="Wittmann C."/>
            <person name="Bloecker H."/>
            <person name="Puehler A."/>
            <person name="Mueller R."/>
        </authorList>
    </citation>
    <scope>NUCLEOTIDE SEQUENCE [LARGE SCALE GENOMIC DNA]</scope>
    <source>
        <strain evidence="7">So ce56</strain>
    </source>
</reference>
<dbReference type="RefSeq" id="WP_012235232.1">
    <property type="nucleotide sequence ID" value="NC_010162.1"/>
</dbReference>
<dbReference type="InterPro" id="IPR013751">
    <property type="entry name" value="ACP_syn_III_N"/>
</dbReference>
<dbReference type="Pfam" id="PF08545">
    <property type="entry name" value="ACP_syn_III"/>
    <property type="match status" value="1"/>
</dbReference>
<evidence type="ECO:0000256" key="1">
    <source>
        <dbReference type="ARBA" id="ARBA00022679"/>
    </source>
</evidence>
<dbReference type="KEGG" id="scl:sce2600"/>
<gene>
    <name evidence="6" type="primary">fabH2</name>
    <name evidence="6" type="ordered locus">sce2600</name>
</gene>
<dbReference type="InterPro" id="IPR016039">
    <property type="entry name" value="Thiolase-like"/>
</dbReference>
<dbReference type="PANTHER" id="PTHR34069:SF2">
    <property type="entry name" value="BETA-KETOACYL-[ACYL-CARRIER-PROTEIN] SYNTHASE III"/>
    <property type="match status" value="1"/>
</dbReference>
<sequence length="334" mass="34044">MTFDARNPRARILGTGRSLPLAVPTGEAQAGAPPADGAAGDPGASDERRRVAPGERTSDLAARAAKAALEAAGVGPRDLEMIILATSSGDAPMPATAVYVQQKLGAEHIPSFDLSASLTGFLYGLSVANQFVTAGTMKHVLVIGADLLSRRVDPRDRASAQLFGDGAGAVVIGPATGDGRGILSVGLRADGKRADVLQVPGGGSAEPLTVERLADRRHYLRVKQPELRQAAEEHLGAHALSTVAAAGLAPADVDWVIPHHADPHLVALLAERLGCSPERVLGAVDGASAAGTCAGSVAMALDEALRDGRILPGNHVLLCALGGGLTWGSAVLRV</sequence>
<accession>A9G6Z7</accession>
<dbReference type="BioCyc" id="SCEL448385:SCE_RS13355-MONOMER"/>
<dbReference type="GO" id="GO:0004315">
    <property type="term" value="F:3-oxoacyl-[acyl-carrier-protein] synthase activity"/>
    <property type="evidence" value="ECO:0007669"/>
    <property type="project" value="UniProtKB-EC"/>
</dbReference>
<dbReference type="Proteomes" id="UP000002139">
    <property type="component" value="Chromosome"/>
</dbReference>
<evidence type="ECO:0000259" key="5">
    <source>
        <dbReference type="Pfam" id="PF08545"/>
    </source>
</evidence>
<dbReference type="InterPro" id="IPR013747">
    <property type="entry name" value="ACP_syn_III_C"/>
</dbReference>
<dbReference type="eggNOG" id="COG0332">
    <property type="taxonomic scope" value="Bacteria"/>
</dbReference>
<proteinExistence type="predicted"/>
<dbReference type="Gene3D" id="3.40.47.10">
    <property type="match status" value="1"/>
</dbReference>
<feature type="domain" description="Beta-ketoacyl-[acyl-carrier-protein] synthase III N-terminal" evidence="5">
    <location>
        <begin position="112"/>
        <end position="191"/>
    </location>
</feature>